<dbReference type="Proteomes" id="UP000682733">
    <property type="component" value="Unassembled WGS sequence"/>
</dbReference>
<accession>A0A8S2T4B9</accession>
<name>A0A8S2T4B9_9BILA</name>
<comment type="caution">
    <text evidence="3">The sequence shown here is derived from an EMBL/GenBank/DDBJ whole genome shotgun (WGS) entry which is preliminary data.</text>
</comment>
<evidence type="ECO:0000313" key="3">
    <source>
        <dbReference type="EMBL" id="CAF4268778.1"/>
    </source>
</evidence>
<reference evidence="3" key="1">
    <citation type="submission" date="2021-02" db="EMBL/GenBank/DDBJ databases">
        <authorList>
            <person name="Nowell W R."/>
        </authorList>
    </citation>
    <scope>NUCLEOTIDE SEQUENCE</scope>
</reference>
<evidence type="ECO:0000313" key="4">
    <source>
        <dbReference type="Proteomes" id="UP000682733"/>
    </source>
</evidence>
<evidence type="ECO:0000313" key="2">
    <source>
        <dbReference type="EMBL" id="CAF1477801.1"/>
    </source>
</evidence>
<gene>
    <name evidence="2" type="ORF">OVA965_LOCUS35932</name>
    <name evidence="3" type="ORF">TMI583_LOCUS36920</name>
</gene>
<dbReference type="Proteomes" id="UP000677228">
    <property type="component" value="Unassembled WGS sequence"/>
</dbReference>
<dbReference type="EMBL" id="CAJNOK010031913">
    <property type="protein sequence ID" value="CAF1477801.1"/>
    <property type="molecule type" value="Genomic_DNA"/>
</dbReference>
<organism evidence="3 4">
    <name type="scientific">Didymodactylos carnosus</name>
    <dbReference type="NCBI Taxonomy" id="1234261"/>
    <lineage>
        <taxon>Eukaryota</taxon>
        <taxon>Metazoa</taxon>
        <taxon>Spiralia</taxon>
        <taxon>Gnathifera</taxon>
        <taxon>Rotifera</taxon>
        <taxon>Eurotatoria</taxon>
        <taxon>Bdelloidea</taxon>
        <taxon>Philodinida</taxon>
        <taxon>Philodinidae</taxon>
        <taxon>Didymodactylos</taxon>
    </lineage>
</organism>
<evidence type="ECO:0000256" key="1">
    <source>
        <dbReference type="SAM" id="MobiDB-lite"/>
    </source>
</evidence>
<dbReference type="EMBL" id="CAJOBA010053831">
    <property type="protein sequence ID" value="CAF4268778.1"/>
    <property type="molecule type" value="Genomic_DNA"/>
</dbReference>
<feature type="region of interest" description="Disordered" evidence="1">
    <location>
        <begin position="79"/>
        <end position="121"/>
    </location>
</feature>
<protein>
    <submittedName>
        <fullName evidence="3">Uncharacterized protein</fullName>
    </submittedName>
</protein>
<dbReference type="AlphaFoldDB" id="A0A8S2T4B9"/>
<proteinExistence type="predicted"/>
<sequence length="135" mass="13637">MSNSLEVSGVNVNASGVRIGHTDVQDTGLDASTSSGISTKPSVSLVNIGFSGTPKAPQAGLGLNFALFNFGNNFGLGSGASVDGSEDSGRGGQSKPGLPSCAPNDDDNGGGNSSELLEEMENTQGIGCWIRWSDK</sequence>